<dbReference type="Proteomes" id="UP000008311">
    <property type="component" value="Unassembled WGS sequence"/>
</dbReference>
<reference evidence="3" key="1">
    <citation type="journal article" date="2010" name="Nat. Biotechnol.">
        <title>Draft genome sequence of the oilseed species Ricinus communis.</title>
        <authorList>
            <person name="Chan A.P."/>
            <person name="Crabtree J."/>
            <person name="Zhao Q."/>
            <person name="Lorenzi H."/>
            <person name="Orvis J."/>
            <person name="Puiu D."/>
            <person name="Melake-Berhan A."/>
            <person name="Jones K.M."/>
            <person name="Redman J."/>
            <person name="Chen G."/>
            <person name="Cahoon E.B."/>
            <person name="Gedil M."/>
            <person name="Stanke M."/>
            <person name="Haas B.J."/>
            <person name="Wortman J.R."/>
            <person name="Fraser-Liggett C.M."/>
            <person name="Ravel J."/>
            <person name="Rabinowicz P.D."/>
        </authorList>
    </citation>
    <scope>NUCLEOTIDE SEQUENCE [LARGE SCALE GENOMIC DNA]</scope>
    <source>
        <strain evidence="3">cv. Hale</strain>
    </source>
</reference>
<dbReference type="PANTHER" id="PTHR34222:SF99">
    <property type="entry name" value="PROTEIN, PUTATIVE-RELATED"/>
    <property type="match status" value="1"/>
</dbReference>
<protein>
    <submittedName>
        <fullName evidence="2">Uncharacterized protein</fullName>
    </submittedName>
</protein>
<name>B9RJB3_RICCO</name>
<evidence type="ECO:0000256" key="1">
    <source>
        <dbReference type="SAM" id="MobiDB-lite"/>
    </source>
</evidence>
<organism evidence="2 3">
    <name type="scientific">Ricinus communis</name>
    <name type="common">Castor bean</name>
    <dbReference type="NCBI Taxonomy" id="3988"/>
    <lineage>
        <taxon>Eukaryota</taxon>
        <taxon>Viridiplantae</taxon>
        <taxon>Streptophyta</taxon>
        <taxon>Embryophyta</taxon>
        <taxon>Tracheophyta</taxon>
        <taxon>Spermatophyta</taxon>
        <taxon>Magnoliopsida</taxon>
        <taxon>eudicotyledons</taxon>
        <taxon>Gunneridae</taxon>
        <taxon>Pentapetalae</taxon>
        <taxon>rosids</taxon>
        <taxon>fabids</taxon>
        <taxon>Malpighiales</taxon>
        <taxon>Euphorbiaceae</taxon>
        <taxon>Acalyphoideae</taxon>
        <taxon>Acalypheae</taxon>
        <taxon>Ricinus</taxon>
    </lineage>
</organism>
<gene>
    <name evidence="2" type="ORF">RCOM_1032840</name>
</gene>
<accession>B9RJB3</accession>
<evidence type="ECO:0000313" key="3">
    <source>
        <dbReference type="Proteomes" id="UP000008311"/>
    </source>
</evidence>
<dbReference type="EMBL" id="EQ973783">
    <property type="protein sequence ID" value="EEF48415.1"/>
    <property type="molecule type" value="Genomic_DNA"/>
</dbReference>
<proteinExistence type="predicted"/>
<keyword evidence="3" id="KW-1185">Reference proteome</keyword>
<feature type="region of interest" description="Disordered" evidence="1">
    <location>
        <begin position="163"/>
        <end position="183"/>
    </location>
</feature>
<dbReference type="PANTHER" id="PTHR34222">
    <property type="entry name" value="GAG_PRE-INTEGRS DOMAIN-CONTAINING PROTEIN"/>
    <property type="match status" value="1"/>
</dbReference>
<dbReference type="AlphaFoldDB" id="B9RJB3"/>
<dbReference type="InParanoid" id="B9RJB3"/>
<evidence type="ECO:0000313" key="2">
    <source>
        <dbReference type="EMBL" id="EEF48415.1"/>
    </source>
</evidence>
<sequence>MEKAMTLYSTRFKERLPQSIKEEFGCLMSLPPCSYGVAKAISDLYSMNKLMQFRMGLNDCYDHTRNQILVMDPFPTVNRAYFMLLSVEKQREIHNNYNKDNMSKRGAKKKDKENKFCDHCRTKGHERDTCFKIHGVPDWYKELREQQKKEATKSMANMAETPLDFDNAGETKGEKQNEIANMV</sequence>
<dbReference type="eggNOG" id="KOG0017">
    <property type="taxonomic scope" value="Eukaryota"/>
</dbReference>